<dbReference type="InterPro" id="IPR023582">
    <property type="entry name" value="Impact"/>
</dbReference>
<dbReference type="KEGG" id="som:SOMG_04646"/>
<dbReference type="InterPro" id="IPR001498">
    <property type="entry name" value="Impact_N"/>
</dbReference>
<keyword evidence="3" id="KW-0963">Cytoplasm</keyword>
<dbReference type="PROSITE" id="PS50908">
    <property type="entry name" value="RWD"/>
    <property type="match status" value="1"/>
</dbReference>
<dbReference type="Gene3D" id="3.30.230.30">
    <property type="entry name" value="Impact, N-terminal domain"/>
    <property type="match status" value="1"/>
</dbReference>
<evidence type="ECO:0000256" key="2">
    <source>
        <dbReference type="ARBA" id="ARBA00007665"/>
    </source>
</evidence>
<dbReference type="PANTHER" id="PTHR16301:SF25">
    <property type="entry name" value="PROTEIN IMPACT"/>
    <property type="match status" value="1"/>
</dbReference>
<dbReference type="InterPro" id="IPR016135">
    <property type="entry name" value="UBQ-conjugating_enzyme/RWD"/>
</dbReference>
<dbReference type="GO" id="GO:0140469">
    <property type="term" value="P:GCN2-mediated signaling"/>
    <property type="evidence" value="ECO:0007669"/>
    <property type="project" value="TreeGrafter"/>
</dbReference>
<evidence type="ECO:0000256" key="8">
    <source>
        <dbReference type="SAM" id="MobiDB-lite"/>
    </source>
</evidence>
<proteinExistence type="inferred from homology"/>
<protein>
    <submittedName>
        <fullName evidence="10">EIF2alpha (Gcn2) kinase inhibitor (IMPACT-like protein) Yih1-like</fullName>
    </submittedName>
</protein>
<name>A0AAE9WF24_9SCHI</name>
<dbReference type="AlphaFoldDB" id="A0AAE9WF24"/>
<dbReference type="InterPro" id="IPR036956">
    <property type="entry name" value="Impact_N_sf"/>
</dbReference>
<feature type="region of interest" description="Disordered" evidence="8">
    <location>
        <begin position="261"/>
        <end position="281"/>
    </location>
</feature>
<keyword evidence="4" id="KW-0678">Repressor</keyword>
<keyword evidence="5" id="KW-0810">Translation regulation</keyword>
<dbReference type="GO" id="GO:0006446">
    <property type="term" value="P:regulation of translational initiation"/>
    <property type="evidence" value="ECO:0007669"/>
    <property type="project" value="TreeGrafter"/>
</dbReference>
<feature type="domain" description="RWD" evidence="9">
    <location>
        <begin position="9"/>
        <end position="109"/>
    </location>
</feature>
<accession>A0AAE9WF24</accession>
<comment type="subcellular location">
    <subcellularLocation>
        <location evidence="1">Cytoplasm</location>
    </subcellularLocation>
</comment>
<keyword evidence="7" id="KW-0175">Coiled coil</keyword>
<dbReference type="Pfam" id="PF01205">
    <property type="entry name" value="Impact_N"/>
    <property type="match status" value="1"/>
</dbReference>
<dbReference type="Pfam" id="PF05773">
    <property type="entry name" value="RWD"/>
    <property type="match status" value="1"/>
</dbReference>
<gene>
    <name evidence="10" type="primary">yih1</name>
    <name evidence="10" type="ORF">SOMG_04646</name>
</gene>
<evidence type="ECO:0000256" key="3">
    <source>
        <dbReference type="ARBA" id="ARBA00022490"/>
    </source>
</evidence>
<dbReference type="PANTHER" id="PTHR16301">
    <property type="entry name" value="IMPACT-RELATED"/>
    <property type="match status" value="1"/>
</dbReference>
<feature type="coiled-coil region" evidence="7">
    <location>
        <begin position="86"/>
        <end position="113"/>
    </location>
</feature>
<dbReference type="Gene3D" id="3.10.110.10">
    <property type="entry name" value="Ubiquitin Conjugating Enzyme"/>
    <property type="match status" value="1"/>
</dbReference>
<dbReference type="GO" id="GO:0004860">
    <property type="term" value="F:protein kinase inhibitor activity"/>
    <property type="evidence" value="ECO:0007669"/>
    <property type="project" value="UniProtKB-KW"/>
</dbReference>
<dbReference type="SUPFAM" id="SSF54211">
    <property type="entry name" value="Ribosomal protein S5 domain 2-like"/>
    <property type="match status" value="1"/>
</dbReference>
<evidence type="ECO:0000256" key="7">
    <source>
        <dbReference type="SAM" id="Coils"/>
    </source>
</evidence>
<dbReference type="SUPFAM" id="SSF54495">
    <property type="entry name" value="UBC-like"/>
    <property type="match status" value="1"/>
</dbReference>
<evidence type="ECO:0000256" key="6">
    <source>
        <dbReference type="ARBA" id="ARBA00023016"/>
    </source>
</evidence>
<dbReference type="InterPro" id="IPR006575">
    <property type="entry name" value="RWD_dom"/>
</dbReference>
<organism evidence="10 11">
    <name type="scientific">Schizosaccharomyces osmophilus</name>
    <dbReference type="NCBI Taxonomy" id="2545709"/>
    <lineage>
        <taxon>Eukaryota</taxon>
        <taxon>Fungi</taxon>
        <taxon>Dikarya</taxon>
        <taxon>Ascomycota</taxon>
        <taxon>Taphrinomycotina</taxon>
        <taxon>Schizosaccharomycetes</taxon>
        <taxon>Schizosaccharomycetales</taxon>
        <taxon>Schizosaccharomycetaceae</taxon>
        <taxon>Schizosaccharomyces</taxon>
    </lineage>
</organism>
<keyword evidence="10" id="KW-0649">Protein kinase inhibitor</keyword>
<evidence type="ECO:0000256" key="5">
    <source>
        <dbReference type="ARBA" id="ARBA00022845"/>
    </source>
</evidence>
<evidence type="ECO:0000313" key="11">
    <source>
        <dbReference type="Proteomes" id="UP001212411"/>
    </source>
</evidence>
<sequence length="281" mass="31905">MEDNEAFQDELLALESIYPSCLLPISEQSYTYTLSIPDSRVHLNLQFPIEYPDSPPIVLDAYGIDKTLAEDVLLSVATGDVCIFSYIDLLKELVDIETEQEAMQNEHKKQEESDKDSPVMLDKNQYVAKTPETHQEEWKPSFDWKESQAINDRKSTFAAHATRVNSPEEVQKALEELYMNKKVAKANHNMVAYRVISQRGNVIQDNDDDGESAAGSRMGHLLTMMDAENVFVCVSRWFGGTHIGPDRFKHINSTAREAVLLTEAAPEQKKGNDDKKKKKHR</sequence>
<dbReference type="RefSeq" id="XP_056039464.1">
    <property type="nucleotide sequence ID" value="XM_056183425.1"/>
</dbReference>
<keyword evidence="6" id="KW-0346">Stress response</keyword>
<feature type="compositionally biased region" description="Basic and acidic residues" evidence="8">
    <location>
        <begin position="266"/>
        <end position="275"/>
    </location>
</feature>
<dbReference type="GeneID" id="80878114"/>
<evidence type="ECO:0000313" key="10">
    <source>
        <dbReference type="EMBL" id="WBW75221.1"/>
    </source>
</evidence>
<evidence type="ECO:0000259" key="9">
    <source>
        <dbReference type="PROSITE" id="PS50908"/>
    </source>
</evidence>
<evidence type="ECO:0000256" key="1">
    <source>
        <dbReference type="ARBA" id="ARBA00004496"/>
    </source>
</evidence>
<dbReference type="EMBL" id="CP115613">
    <property type="protein sequence ID" value="WBW75221.1"/>
    <property type="molecule type" value="Genomic_DNA"/>
</dbReference>
<comment type="similarity">
    <text evidence="2">Belongs to the IMPACT family.</text>
</comment>
<dbReference type="Proteomes" id="UP001212411">
    <property type="component" value="Chromosome 3"/>
</dbReference>
<dbReference type="GO" id="GO:0005737">
    <property type="term" value="C:cytoplasm"/>
    <property type="evidence" value="ECO:0007669"/>
    <property type="project" value="UniProtKB-SubCell"/>
</dbReference>
<dbReference type="SMART" id="SM00591">
    <property type="entry name" value="RWD"/>
    <property type="match status" value="1"/>
</dbReference>
<dbReference type="InterPro" id="IPR020568">
    <property type="entry name" value="Ribosomal_Su5_D2-typ_SF"/>
</dbReference>
<reference evidence="10 11" key="1">
    <citation type="journal article" date="2023" name="G3 (Bethesda)">
        <title>A high-quality reference genome for the fission yeast Schizosaccharomyces osmophilus.</title>
        <authorList>
            <person name="Jia G.S."/>
            <person name="Zhang W.C."/>
            <person name="Liang Y."/>
            <person name="Liu X.H."/>
            <person name="Rhind N."/>
            <person name="Pidoux A."/>
            <person name="Brysch-Herzberg M."/>
            <person name="Du L.L."/>
        </authorList>
    </citation>
    <scope>NUCLEOTIDE SEQUENCE [LARGE SCALE GENOMIC DNA]</scope>
    <source>
        <strain evidence="10 11">CBS 15793</strain>
    </source>
</reference>
<evidence type="ECO:0000256" key="4">
    <source>
        <dbReference type="ARBA" id="ARBA00022491"/>
    </source>
</evidence>
<keyword evidence="11" id="KW-1185">Reference proteome</keyword>